<feature type="coiled-coil region" evidence="1">
    <location>
        <begin position="104"/>
        <end position="138"/>
    </location>
</feature>
<sequence>MAVYMMMLYVTREQENAIHELFSQRTWPLLKSDPSSVLRGPQHVFTFGSLQDRTWEFHTVPATQLSAMPAEEGEENNIVNGEGVEVQGVSELNDNHGDEIANNIEDAEHDTEDMSSNIQDMEDNTEDMSDNIEHMDDNIEDNIEDIEDKKVDDKKKSDNSRKKKKINDDDYIPYKYTYPKPPKKPKTPRKDKESKPPKP</sequence>
<gene>
    <name evidence="3" type="ORF">MAR_015448</name>
</gene>
<feature type="compositionally biased region" description="Basic and acidic residues" evidence="2">
    <location>
        <begin position="147"/>
        <end position="160"/>
    </location>
</feature>
<proteinExistence type="predicted"/>
<protein>
    <submittedName>
        <fullName evidence="3">Uncharacterized protein</fullName>
    </submittedName>
</protein>
<evidence type="ECO:0000313" key="3">
    <source>
        <dbReference type="EMBL" id="WAR21474.1"/>
    </source>
</evidence>
<feature type="compositionally biased region" description="Basic and acidic residues" evidence="2">
    <location>
        <begin position="188"/>
        <end position="199"/>
    </location>
</feature>
<reference evidence="3" key="1">
    <citation type="submission" date="2022-11" db="EMBL/GenBank/DDBJ databases">
        <title>Centuries of genome instability and evolution in soft-shell clam transmissible cancer (bioRxiv).</title>
        <authorList>
            <person name="Hart S.F.M."/>
            <person name="Yonemitsu M.A."/>
            <person name="Giersch R.M."/>
            <person name="Beal B.F."/>
            <person name="Arriagada G."/>
            <person name="Davis B.W."/>
            <person name="Ostrander E.A."/>
            <person name="Goff S.P."/>
            <person name="Metzger M.J."/>
        </authorList>
    </citation>
    <scope>NUCLEOTIDE SEQUENCE</scope>
    <source>
        <strain evidence="3">MELC-2E11</strain>
        <tissue evidence="3">Siphon/mantle</tissue>
    </source>
</reference>
<organism evidence="3 4">
    <name type="scientific">Mya arenaria</name>
    <name type="common">Soft-shell clam</name>
    <dbReference type="NCBI Taxonomy" id="6604"/>
    <lineage>
        <taxon>Eukaryota</taxon>
        <taxon>Metazoa</taxon>
        <taxon>Spiralia</taxon>
        <taxon>Lophotrochozoa</taxon>
        <taxon>Mollusca</taxon>
        <taxon>Bivalvia</taxon>
        <taxon>Autobranchia</taxon>
        <taxon>Heteroconchia</taxon>
        <taxon>Euheterodonta</taxon>
        <taxon>Imparidentia</taxon>
        <taxon>Neoheterodontei</taxon>
        <taxon>Myida</taxon>
        <taxon>Myoidea</taxon>
        <taxon>Myidae</taxon>
        <taxon>Mya</taxon>
    </lineage>
</organism>
<feature type="non-terminal residue" evidence="3">
    <location>
        <position position="199"/>
    </location>
</feature>
<feature type="region of interest" description="Disordered" evidence="2">
    <location>
        <begin position="141"/>
        <end position="199"/>
    </location>
</feature>
<evidence type="ECO:0000256" key="1">
    <source>
        <dbReference type="SAM" id="Coils"/>
    </source>
</evidence>
<evidence type="ECO:0000313" key="4">
    <source>
        <dbReference type="Proteomes" id="UP001164746"/>
    </source>
</evidence>
<dbReference type="Proteomes" id="UP001164746">
    <property type="component" value="Chromosome 12"/>
</dbReference>
<accession>A0ABY7FJX7</accession>
<keyword evidence="4" id="KW-1185">Reference proteome</keyword>
<dbReference type="EMBL" id="CP111023">
    <property type="protein sequence ID" value="WAR21474.1"/>
    <property type="molecule type" value="Genomic_DNA"/>
</dbReference>
<keyword evidence="1" id="KW-0175">Coiled coil</keyword>
<name>A0ABY7FJX7_MYAAR</name>
<evidence type="ECO:0000256" key="2">
    <source>
        <dbReference type="SAM" id="MobiDB-lite"/>
    </source>
</evidence>